<comment type="subcellular location">
    <subcellularLocation>
        <location evidence="1">Membrane</location>
        <topology evidence="1">Multi-pass membrane protein</topology>
    </subcellularLocation>
</comment>
<dbReference type="PROSITE" id="PS51202">
    <property type="entry name" value="RCK_C"/>
    <property type="match status" value="1"/>
</dbReference>
<proteinExistence type="predicted"/>
<dbReference type="InterPro" id="IPR038770">
    <property type="entry name" value="Na+/solute_symporter_sf"/>
</dbReference>
<dbReference type="PROSITE" id="PS51201">
    <property type="entry name" value="RCK_N"/>
    <property type="match status" value="1"/>
</dbReference>
<dbReference type="InterPro" id="IPR036291">
    <property type="entry name" value="NAD(P)-bd_dom_sf"/>
</dbReference>
<evidence type="ECO:0000256" key="10">
    <source>
        <dbReference type="SAM" id="Phobius"/>
    </source>
</evidence>
<dbReference type="InterPro" id="IPR006037">
    <property type="entry name" value="RCK_C"/>
</dbReference>
<evidence type="ECO:0000313" key="13">
    <source>
        <dbReference type="EMBL" id="MDR5891791.1"/>
    </source>
</evidence>
<gene>
    <name evidence="13" type="ORF">QC820_03110</name>
</gene>
<feature type="domain" description="RCK N-terminal" evidence="11">
    <location>
        <begin position="406"/>
        <end position="523"/>
    </location>
</feature>
<keyword evidence="7 10" id="KW-1133">Transmembrane helix</keyword>
<dbReference type="EMBL" id="JARWAL010000002">
    <property type="protein sequence ID" value="MDR5891791.1"/>
    <property type="molecule type" value="Genomic_DNA"/>
</dbReference>
<dbReference type="InterPro" id="IPR003148">
    <property type="entry name" value="RCK_N"/>
</dbReference>
<dbReference type="PANTHER" id="PTHR46157">
    <property type="entry name" value="K(+) EFFLUX ANTIPORTER 3, CHLOROPLASTIC"/>
    <property type="match status" value="1"/>
</dbReference>
<evidence type="ECO:0000256" key="4">
    <source>
        <dbReference type="ARBA" id="ARBA00022538"/>
    </source>
</evidence>
<feature type="transmembrane region" description="Helical" evidence="10">
    <location>
        <begin position="267"/>
        <end position="284"/>
    </location>
</feature>
<dbReference type="InterPro" id="IPR036721">
    <property type="entry name" value="RCK_C_sf"/>
</dbReference>
<dbReference type="PANTHER" id="PTHR46157:SF4">
    <property type="entry name" value="K(+) EFFLUX ANTIPORTER 3, CHLOROPLASTIC"/>
    <property type="match status" value="1"/>
</dbReference>
<dbReference type="RefSeq" id="WP_309635727.1">
    <property type="nucleotide sequence ID" value="NZ_JARWAL010000002.1"/>
</dbReference>
<reference evidence="13 14" key="1">
    <citation type="submission" date="2023-04" db="EMBL/GenBank/DDBJ databases">
        <title>A long-awaited taxogenomic arrangement of the family Halomonadaceae.</title>
        <authorList>
            <person name="De La Haba R."/>
            <person name="Chuvochina M."/>
            <person name="Wittouck S."/>
            <person name="Arahal D.R."/>
            <person name="Sanchez-Porro C."/>
            <person name="Hugenholtz P."/>
            <person name="Ventosa A."/>
        </authorList>
    </citation>
    <scope>NUCLEOTIDE SEQUENCE [LARGE SCALE GENOMIC DNA]</scope>
    <source>
        <strain evidence="13 14">DSM 17332</strain>
    </source>
</reference>
<dbReference type="SUPFAM" id="SSF51735">
    <property type="entry name" value="NAD(P)-binding Rossmann-fold domains"/>
    <property type="match status" value="1"/>
</dbReference>
<dbReference type="Gene3D" id="3.40.50.720">
    <property type="entry name" value="NAD(P)-binding Rossmann-like Domain"/>
    <property type="match status" value="1"/>
</dbReference>
<feature type="transmembrane region" description="Helical" evidence="10">
    <location>
        <begin position="296"/>
        <end position="317"/>
    </location>
</feature>
<evidence type="ECO:0000259" key="11">
    <source>
        <dbReference type="PROSITE" id="PS51201"/>
    </source>
</evidence>
<evidence type="ECO:0000256" key="2">
    <source>
        <dbReference type="ARBA" id="ARBA00022448"/>
    </source>
</evidence>
<dbReference type="InterPro" id="IPR006153">
    <property type="entry name" value="Cation/H_exchanger_TM"/>
</dbReference>
<keyword evidence="4" id="KW-0633">Potassium transport</keyword>
<keyword evidence="9 10" id="KW-0472">Membrane</keyword>
<dbReference type="Pfam" id="PF00999">
    <property type="entry name" value="Na_H_Exchanger"/>
    <property type="match status" value="1"/>
</dbReference>
<feature type="transmembrane region" description="Helical" evidence="10">
    <location>
        <begin position="86"/>
        <end position="108"/>
    </location>
</feature>
<keyword evidence="6" id="KW-0630">Potassium</keyword>
<evidence type="ECO:0000256" key="1">
    <source>
        <dbReference type="ARBA" id="ARBA00004141"/>
    </source>
</evidence>
<dbReference type="Pfam" id="PF02080">
    <property type="entry name" value="TrkA_C"/>
    <property type="match status" value="1"/>
</dbReference>
<sequence>MLEQALVQMLLLLGATVAVVLVFQRFRIPPSLGYLLVGVLLGAHTAGPVVADEYIRVIAEFGIVFLLFTIGLSFSMPQIYALRHTILGLGTAQVALTTAVVGGLAWAMGLPGPAAFVVGAVFAQSSTTVITKQLMEQGESQTRHGRLGTTMSVFQDITAVPFVVVIPVLGVVAAQEVAGALGLALAKALLAFVIVLISGRLLLRPLFQLVAERRSAELFTLTVLFVSLVAAWTTKTLGLSMAFGAFLAGMVLADTEFRHQVESTIRPFRDVLLGLFFVSIGMLVEPALLPEIWREALLGAVALLGIKLLLVTLIVRLSGVELQTAFRTGLLLAVGGEFGFALLAIGLEGGVIASQPAQVVLTSVLFSIILAPFLIRFNQPLASWLFGRPAWRPDESLPAPRELDEQGHVVICGFGRTGQTVARFLESEGVEYIALDLDPAIVREARLAGQPVYFGDSSDAAVLENVGLARARLLIISHEDRPAALKTLRHAAQLKAGIPAVVRTRDDSTVVELCEAGATEVIPETLEASMILTSHALQALGVPLHRVTRHLQEQRAGHYQMLRELFRGSLDNIQDPRPAGEQERLHSVVLHEGSPAIGQRLAELNTERDQVSVTALVRNEQRRRYPEADTEVRADDVLVLLGTQDSLEKVERRLTGAGRPTTED</sequence>
<evidence type="ECO:0000256" key="9">
    <source>
        <dbReference type="ARBA" id="ARBA00023136"/>
    </source>
</evidence>
<accession>A0ABU1GIG0</accession>
<dbReference type="Gene3D" id="3.30.70.1450">
    <property type="entry name" value="Regulator of K+ conductance, C-terminal domain"/>
    <property type="match status" value="1"/>
</dbReference>
<organism evidence="13 14">
    <name type="scientific">Halomonas mongoliensis</name>
    <dbReference type="NCBI Taxonomy" id="321265"/>
    <lineage>
        <taxon>Bacteria</taxon>
        <taxon>Pseudomonadati</taxon>
        <taxon>Pseudomonadota</taxon>
        <taxon>Gammaproteobacteria</taxon>
        <taxon>Oceanospirillales</taxon>
        <taxon>Halomonadaceae</taxon>
        <taxon>Halomonas</taxon>
    </lineage>
</organism>
<evidence type="ECO:0000256" key="8">
    <source>
        <dbReference type="ARBA" id="ARBA00023065"/>
    </source>
</evidence>
<feature type="transmembrane region" description="Helical" evidence="10">
    <location>
        <begin position="32"/>
        <end position="51"/>
    </location>
</feature>
<evidence type="ECO:0000259" key="12">
    <source>
        <dbReference type="PROSITE" id="PS51202"/>
    </source>
</evidence>
<keyword evidence="14" id="KW-1185">Reference proteome</keyword>
<evidence type="ECO:0000313" key="14">
    <source>
        <dbReference type="Proteomes" id="UP001252270"/>
    </source>
</evidence>
<dbReference type="Pfam" id="PF02254">
    <property type="entry name" value="TrkA_N"/>
    <property type="match status" value="1"/>
</dbReference>
<dbReference type="Proteomes" id="UP001252270">
    <property type="component" value="Unassembled WGS sequence"/>
</dbReference>
<evidence type="ECO:0000256" key="6">
    <source>
        <dbReference type="ARBA" id="ARBA00022958"/>
    </source>
</evidence>
<keyword evidence="3" id="KW-0050">Antiport</keyword>
<dbReference type="SUPFAM" id="SSF116726">
    <property type="entry name" value="TrkA C-terminal domain-like"/>
    <property type="match status" value="1"/>
</dbReference>
<evidence type="ECO:0000256" key="3">
    <source>
        <dbReference type="ARBA" id="ARBA00022449"/>
    </source>
</evidence>
<comment type="caution">
    <text evidence="13">The sequence shown here is derived from an EMBL/GenBank/DDBJ whole genome shotgun (WGS) entry which is preliminary data.</text>
</comment>
<keyword evidence="8" id="KW-0406">Ion transport</keyword>
<dbReference type="Gene3D" id="1.20.1530.20">
    <property type="match status" value="1"/>
</dbReference>
<keyword evidence="5 10" id="KW-0812">Transmembrane</keyword>
<name>A0ABU1GIG0_9GAMM</name>
<feature type="transmembrane region" description="Helical" evidence="10">
    <location>
        <begin position="153"/>
        <end position="174"/>
    </location>
</feature>
<feature type="transmembrane region" description="Helical" evidence="10">
    <location>
        <begin position="57"/>
        <end position="74"/>
    </location>
</feature>
<evidence type="ECO:0000256" key="5">
    <source>
        <dbReference type="ARBA" id="ARBA00022692"/>
    </source>
</evidence>
<feature type="transmembrane region" description="Helical" evidence="10">
    <location>
        <begin position="238"/>
        <end position="255"/>
    </location>
</feature>
<feature type="domain" description="RCK C-terminal" evidence="12">
    <location>
        <begin position="571"/>
        <end position="656"/>
    </location>
</feature>
<feature type="transmembrane region" description="Helical" evidence="10">
    <location>
        <begin position="329"/>
        <end position="347"/>
    </location>
</feature>
<evidence type="ECO:0000256" key="7">
    <source>
        <dbReference type="ARBA" id="ARBA00022989"/>
    </source>
</evidence>
<feature type="transmembrane region" description="Helical" evidence="10">
    <location>
        <begin position="6"/>
        <end position="23"/>
    </location>
</feature>
<feature type="transmembrane region" description="Helical" evidence="10">
    <location>
        <begin position="359"/>
        <end position="378"/>
    </location>
</feature>
<keyword evidence="2" id="KW-0813">Transport</keyword>
<feature type="transmembrane region" description="Helical" evidence="10">
    <location>
        <begin position="180"/>
        <end position="203"/>
    </location>
</feature>
<protein>
    <submittedName>
        <fullName evidence="13">Cation:proton antiporter</fullName>
    </submittedName>
</protein>